<keyword evidence="2" id="KW-1185">Reference proteome</keyword>
<proteinExistence type="predicted"/>
<accession>A0A8H6M9S2</accession>
<dbReference type="Proteomes" id="UP000521943">
    <property type="component" value="Unassembled WGS sequence"/>
</dbReference>
<name>A0A8H6M9S2_9AGAR</name>
<organism evidence="1 2">
    <name type="scientific">Ephemerocybe angulata</name>
    <dbReference type="NCBI Taxonomy" id="980116"/>
    <lineage>
        <taxon>Eukaryota</taxon>
        <taxon>Fungi</taxon>
        <taxon>Dikarya</taxon>
        <taxon>Basidiomycota</taxon>
        <taxon>Agaricomycotina</taxon>
        <taxon>Agaricomycetes</taxon>
        <taxon>Agaricomycetidae</taxon>
        <taxon>Agaricales</taxon>
        <taxon>Agaricineae</taxon>
        <taxon>Psathyrellaceae</taxon>
        <taxon>Ephemerocybe</taxon>
    </lineage>
</organism>
<comment type="caution">
    <text evidence="1">The sequence shown here is derived from an EMBL/GenBank/DDBJ whole genome shotgun (WGS) entry which is preliminary data.</text>
</comment>
<evidence type="ECO:0000313" key="2">
    <source>
        <dbReference type="Proteomes" id="UP000521943"/>
    </source>
</evidence>
<evidence type="ECO:0000313" key="1">
    <source>
        <dbReference type="EMBL" id="KAF6757326.1"/>
    </source>
</evidence>
<gene>
    <name evidence="1" type="ORF">DFP72DRAFT_231377</name>
</gene>
<sequence>MTGQQSWGPMSPTISHGDDGCYPCHLCQTISSGSERVRGPFLASSQRSNPNPKMQVHREILRPIPPGTLPPFNYHSLPDSRAIQKRFHTAATSAEPRALEGLTDLLEADMLSREVHWDKGQNRSDFWVHGRPTLLAIAVFHRHMRPPARRHWLKCQRQLTAGICGMYRGSPFHSPVLKDTWRQNPHARLLRILVGQTLYQGRLLLGAALEIRRLFGMPLMGVYTLLRSFNEVMSRTLQADIVSTSLQTNSSAPFLLANKPSAFGCA</sequence>
<reference evidence="1 2" key="1">
    <citation type="submission" date="2020-07" db="EMBL/GenBank/DDBJ databases">
        <title>Comparative genomics of pyrophilous fungi reveals a link between fire events and developmental genes.</title>
        <authorList>
            <consortium name="DOE Joint Genome Institute"/>
            <person name="Steindorff A.S."/>
            <person name="Carver A."/>
            <person name="Calhoun S."/>
            <person name="Stillman K."/>
            <person name="Liu H."/>
            <person name="Lipzen A."/>
            <person name="Pangilinan J."/>
            <person name="Labutti K."/>
            <person name="Bruns T.D."/>
            <person name="Grigoriev I.V."/>
        </authorList>
    </citation>
    <scope>NUCLEOTIDE SEQUENCE [LARGE SCALE GENOMIC DNA]</scope>
    <source>
        <strain evidence="1 2">CBS 144469</strain>
    </source>
</reference>
<dbReference type="EMBL" id="JACGCI010000022">
    <property type="protein sequence ID" value="KAF6757326.1"/>
    <property type="molecule type" value="Genomic_DNA"/>
</dbReference>
<dbReference type="AlphaFoldDB" id="A0A8H6M9S2"/>
<protein>
    <submittedName>
        <fullName evidence="1">Uncharacterized protein</fullName>
    </submittedName>
</protein>